<keyword evidence="1" id="KW-0472">Membrane</keyword>
<sequence length="156" mass="17684">MVWFVGTIGILSRQSHSMVANLSFSFSFAATLALSKTTLRNNRVEAIQGDLGWDEQVDDEGESGRMEWLKDVDVDGLTRFLSEHPTLHKILTFSSLSLYALAGAFFFFVEQANNHRILFLLSLTRSSPRPRGEASFSWLHMPLRFPLSLQRDSESE</sequence>
<keyword evidence="1" id="KW-1133">Transmembrane helix</keyword>
<dbReference type="EMBL" id="JARBJD010000096">
    <property type="protein sequence ID" value="KAK2953035.1"/>
    <property type="molecule type" value="Genomic_DNA"/>
</dbReference>
<gene>
    <name evidence="2" type="ORF">BLNAU_12024</name>
</gene>
<keyword evidence="1" id="KW-0812">Transmembrane</keyword>
<keyword evidence="3" id="KW-1185">Reference proteome</keyword>
<protein>
    <submittedName>
        <fullName evidence="2">Uncharacterized protein</fullName>
    </submittedName>
</protein>
<accession>A0ABQ9XRU7</accession>
<feature type="transmembrane region" description="Helical" evidence="1">
    <location>
        <begin position="90"/>
        <end position="109"/>
    </location>
</feature>
<evidence type="ECO:0000313" key="2">
    <source>
        <dbReference type="EMBL" id="KAK2953035.1"/>
    </source>
</evidence>
<comment type="caution">
    <text evidence="2">The sequence shown here is derived from an EMBL/GenBank/DDBJ whole genome shotgun (WGS) entry which is preliminary data.</text>
</comment>
<reference evidence="2 3" key="1">
    <citation type="journal article" date="2022" name="bioRxiv">
        <title>Genomics of Preaxostyla Flagellates Illuminates Evolutionary Transitions and the Path Towards Mitochondrial Loss.</title>
        <authorList>
            <person name="Novak L.V.F."/>
            <person name="Treitli S.C."/>
            <person name="Pyrih J."/>
            <person name="Halakuc P."/>
            <person name="Pipaliya S.V."/>
            <person name="Vacek V."/>
            <person name="Brzon O."/>
            <person name="Soukal P."/>
            <person name="Eme L."/>
            <person name="Dacks J.B."/>
            <person name="Karnkowska A."/>
            <person name="Elias M."/>
            <person name="Hampl V."/>
        </authorList>
    </citation>
    <scope>NUCLEOTIDE SEQUENCE [LARGE SCALE GENOMIC DNA]</scope>
    <source>
        <strain evidence="2">NAU3</strain>
        <tissue evidence="2">Gut</tissue>
    </source>
</reference>
<name>A0ABQ9XRU7_9EUKA</name>
<dbReference type="Proteomes" id="UP001281761">
    <property type="component" value="Unassembled WGS sequence"/>
</dbReference>
<evidence type="ECO:0000313" key="3">
    <source>
        <dbReference type="Proteomes" id="UP001281761"/>
    </source>
</evidence>
<proteinExistence type="predicted"/>
<organism evidence="2 3">
    <name type="scientific">Blattamonas nauphoetae</name>
    <dbReference type="NCBI Taxonomy" id="2049346"/>
    <lineage>
        <taxon>Eukaryota</taxon>
        <taxon>Metamonada</taxon>
        <taxon>Preaxostyla</taxon>
        <taxon>Oxymonadida</taxon>
        <taxon>Blattamonas</taxon>
    </lineage>
</organism>
<evidence type="ECO:0000256" key="1">
    <source>
        <dbReference type="SAM" id="Phobius"/>
    </source>
</evidence>